<keyword evidence="3" id="KW-0732">Signal</keyword>
<proteinExistence type="predicted"/>
<dbReference type="EMBL" id="LNIX01000002">
    <property type="protein sequence ID" value="OXA59666.1"/>
    <property type="molecule type" value="Genomic_DNA"/>
</dbReference>
<dbReference type="InterPro" id="IPR003598">
    <property type="entry name" value="Ig_sub2"/>
</dbReference>
<name>A0A226ESU1_FOLCA</name>
<dbReference type="OMA" id="HWFFNET"/>
<dbReference type="InterPro" id="IPR013098">
    <property type="entry name" value="Ig_I-set"/>
</dbReference>
<dbReference type="PANTHER" id="PTHR45889:SF8">
    <property type="entry name" value="IG-LIKE DOMAIN-CONTAINING PROTEIN"/>
    <property type="match status" value="1"/>
</dbReference>
<dbReference type="PANTHER" id="PTHR45889">
    <property type="entry name" value="IG-LIKE DOMAIN-CONTAINING PROTEIN"/>
    <property type="match status" value="1"/>
</dbReference>
<feature type="region of interest" description="Disordered" evidence="2">
    <location>
        <begin position="433"/>
        <end position="463"/>
    </location>
</feature>
<feature type="chain" id="PRO_5012601401" evidence="3">
    <location>
        <begin position="37"/>
        <end position="463"/>
    </location>
</feature>
<evidence type="ECO:0000313" key="6">
    <source>
        <dbReference type="EMBL" id="OXA59666.1"/>
    </source>
</evidence>
<dbReference type="InterPro" id="IPR036116">
    <property type="entry name" value="FN3_sf"/>
</dbReference>
<dbReference type="SMART" id="SM00408">
    <property type="entry name" value="IGc2"/>
    <property type="match status" value="2"/>
</dbReference>
<dbReference type="PROSITE" id="PS50835">
    <property type="entry name" value="IG_LIKE"/>
    <property type="match status" value="2"/>
</dbReference>
<dbReference type="AlphaFoldDB" id="A0A226ESU1"/>
<feature type="domain" description="Ig-like" evidence="4">
    <location>
        <begin position="139"/>
        <end position="225"/>
    </location>
</feature>
<feature type="compositionally biased region" description="Low complexity" evidence="2">
    <location>
        <begin position="433"/>
        <end position="449"/>
    </location>
</feature>
<dbReference type="SMART" id="SM00409">
    <property type="entry name" value="IG"/>
    <property type="match status" value="3"/>
</dbReference>
<dbReference type="PROSITE" id="PS50853">
    <property type="entry name" value="FN3"/>
    <property type="match status" value="1"/>
</dbReference>
<feature type="signal peptide" evidence="3">
    <location>
        <begin position="1"/>
        <end position="36"/>
    </location>
</feature>
<dbReference type="Gene3D" id="2.60.40.10">
    <property type="entry name" value="Immunoglobulins"/>
    <property type="match status" value="4"/>
</dbReference>
<dbReference type="STRING" id="158441.A0A226ESU1"/>
<protein>
    <submittedName>
        <fullName evidence="6">Neural cell adhesion molecule 1-B</fullName>
    </submittedName>
</protein>
<gene>
    <name evidence="6" type="ORF">Fcan01_05155</name>
</gene>
<dbReference type="CDD" id="cd00063">
    <property type="entry name" value="FN3"/>
    <property type="match status" value="1"/>
</dbReference>
<evidence type="ECO:0000256" key="1">
    <source>
        <dbReference type="ARBA" id="ARBA00022737"/>
    </source>
</evidence>
<dbReference type="GO" id="GO:0030154">
    <property type="term" value="P:cell differentiation"/>
    <property type="evidence" value="ECO:0007669"/>
    <property type="project" value="UniProtKB-ARBA"/>
</dbReference>
<accession>A0A226ESU1</accession>
<dbReference type="GO" id="GO:0009653">
    <property type="term" value="P:anatomical structure morphogenesis"/>
    <property type="evidence" value="ECO:0007669"/>
    <property type="project" value="UniProtKB-ARBA"/>
</dbReference>
<dbReference type="InterPro" id="IPR036179">
    <property type="entry name" value="Ig-like_dom_sf"/>
</dbReference>
<sequence>MHWSKMHTISSYYLKLLSVACLTELWLGLENTFVQSQKVEMPLGSGTRLTLTPNERTVKKFSGDTYVISCINGASDTQWFAPNGAKINDTKISRVRQQLRRGGGGIDLFLQRVTLEESGHYTCRSKATNVTFNFVVIKPITFDTSLAHQTALEQTSFMIKCTATGQSSTPKLYWKVDGKSPQGPKFKVVKDGLVVTNVTKSDAKRSYVCHAMDIDSPMPDVKSLNIMLHVARKPMEIADKSTTSEKWSVIGDWANFTCKIDSDPIPSFEWFGPSSQRLVFNDEISIINDILNGSFYSSTLQVRLSRESQFGNYVCRGGNDIGAVERTFTLRKSVKPSTPFLELERVAPQHARIRVMKYKPLPGEDSILVSNKSVHELPLLDYQVETKLAQDSVFYSAKHEPYEQGFILLQLLPGTTYHVRAALKNALGSGHFSPPIQITTTETSSSTTSPPIPDEPQRRSFYT</sequence>
<keyword evidence="1" id="KW-0677">Repeat</keyword>
<dbReference type="OrthoDB" id="9355041at2759"/>
<evidence type="ECO:0000256" key="2">
    <source>
        <dbReference type="SAM" id="MobiDB-lite"/>
    </source>
</evidence>
<dbReference type="Proteomes" id="UP000198287">
    <property type="component" value="Unassembled WGS sequence"/>
</dbReference>
<keyword evidence="7" id="KW-1185">Reference proteome</keyword>
<dbReference type="SUPFAM" id="SSF49265">
    <property type="entry name" value="Fibronectin type III"/>
    <property type="match status" value="1"/>
</dbReference>
<evidence type="ECO:0000259" key="4">
    <source>
        <dbReference type="PROSITE" id="PS50835"/>
    </source>
</evidence>
<dbReference type="Pfam" id="PF07679">
    <property type="entry name" value="I-set"/>
    <property type="match status" value="1"/>
</dbReference>
<dbReference type="SUPFAM" id="SSF48726">
    <property type="entry name" value="Immunoglobulin"/>
    <property type="match status" value="3"/>
</dbReference>
<dbReference type="InterPro" id="IPR013783">
    <property type="entry name" value="Ig-like_fold"/>
</dbReference>
<dbReference type="InterPro" id="IPR003599">
    <property type="entry name" value="Ig_sub"/>
</dbReference>
<evidence type="ECO:0000256" key="3">
    <source>
        <dbReference type="SAM" id="SignalP"/>
    </source>
</evidence>
<feature type="domain" description="Fibronectin type-III" evidence="5">
    <location>
        <begin position="347"/>
        <end position="443"/>
    </location>
</feature>
<comment type="caution">
    <text evidence="6">The sequence shown here is derived from an EMBL/GenBank/DDBJ whole genome shotgun (WGS) entry which is preliminary data.</text>
</comment>
<evidence type="ECO:0000313" key="7">
    <source>
        <dbReference type="Proteomes" id="UP000198287"/>
    </source>
</evidence>
<reference evidence="6 7" key="1">
    <citation type="submission" date="2015-12" db="EMBL/GenBank/DDBJ databases">
        <title>The genome of Folsomia candida.</title>
        <authorList>
            <person name="Faddeeva A."/>
            <person name="Derks M.F."/>
            <person name="Anvar Y."/>
            <person name="Smit S."/>
            <person name="Van Straalen N."/>
            <person name="Roelofs D."/>
        </authorList>
    </citation>
    <scope>NUCLEOTIDE SEQUENCE [LARGE SCALE GENOMIC DNA]</scope>
    <source>
        <strain evidence="6 7">VU population</strain>
        <tissue evidence="6">Whole body</tissue>
    </source>
</reference>
<dbReference type="InterPro" id="IPR007110">
    <property type="entry name" value="Ig-like_dom"/>
</dbReference>
<dbReference type="InterPro" id="IPR003961">
    <property type="entry name" value="FN3_dom"/>
</dbReference>
<organism evidence="6 7">
    <name type="scientific">Folsomia candida</name>
    <name type="common">Springtail</name>
    <dbReference type="NCBI Taxonomy" id="158441"/>
    <lineage>
        <taxon>Eukaryota</taxon>
        <taxon>Metazoa</taxon>
        <taxon>Ecdysozoa</taxon>
        <taxon>Arthropoda</taxon>
        <taxon>Hexapoda</taxon>
        <taxon>Collembola</taxon>
        <taxon>Entomobryomorpha</taxon>
        <taxon>Isotomoidea</taxon>
        <taxon>Isotomidae</taxon>
        <taxon>Proisotominae</taxon>
        <taxon>Folsomia</taxon>
    </lineage>
</organism>
<evidence type="ECO:0000259" key="5">
    <source>
        <dbReference type="PROSITE" id="PS50853"/>
    </source>
</evidence>
<feature type="domain" description="Ig-like" evidence="4">
    <location>
        <begin position="234"/>
        <end position="331"/>
    </location>
</feature>